<dbReference type="InterPro" id="IPR027450">
    <property type="entry name" value="AlkB-like"/>
</dbReference>
<dbReference type="Gene3D" id="1.20.1050.130">
    <property type="match status" value="1"/>
</dbReference>
<dbReference type="AlphaFoldDB" id="A0A2I2F3J2"/>
<feature type="compositionally biased region" description="Pro residues" evidence="2">
    <location>
        <begin position="94"/>
        <end position="110"/>
    </location>
</feature>
<dbReference type="InterPro" id="IPR010987">
    <property type="entry name" value="Glutathione-S-Trfase_C-like"/>
</dbReference>
<evidence type="ECO:0000256" key="2">
    <source>
        <dbReference type="SAM" id="MobiDB-lite"/>
    </source>
</evidence>
<dbReference type="OrthoDB" id="445341at2759"/>
<protein>
    <recommendedName>
        <fullName evidence="7">Isochorismatase family protein family</fullName>
    </recommendedName>
</protein>
<dbReference type="CDD" id="cd00431">
    <property type="entry name" value="cysteine_hydrolases"/>
    <property type="match status" value="1"/>
</dbReference>
<dbReference type="InterPro" id="IPR005123">
    <property type="entry name" value="Oxoglu/Fe-dep_dioxygenase_dom"/>
</dbReference>
<sequence length="844" mass="93637">MSFPSFGTLPAIHTRKALLLLDFQNDFVRPSGALHVPNTSDFLDSLAPLTTAFRRNGDVVWVRSHQADRRSLIGLDAQELVVLDRPAKKVTDPPSEPPLEPPSDPGPIQPITPLDEEAFLSVDPPRCCCPHTAGAQFPAPVLSAVDPSDTLIDKSDYSALQDQGLILSFRTRFVTEIYLCGSLSNVSVYATALDAVRLGFSVYVVEDCLGFRSFQRHEEAMRRMADILGANGTSVQELLEELDWEETDVIARKGDPQPARWVTPAGIETVMDELDVRRNRKAARDSPEGPGAGQQQTVRDLLADASDDEDGNLLELANLVRASGRHRRQEQPPASPEKKSHARARRPRRHHDAKPEGKSEGKSDAGPRSSYRRPSAPKKMPEVCRPGDRIGEGDSRILYELDLPPEAFEQIRDEVAWQKMYHLSGEVPRLVAVQGRPQPDGSIPIYRHPADESPPLLPFTRTVNDVRVFVERILGHPLNHVLIQLYRGGDDRISEHSDKTLDIARGSLICNVSLGCQRTMVLRTKSHETDGASGRVTQRIPLPHESLFILGEQTNRRWLHGIRPDKRPDKEKSLDERAFGGQRISLTFRRIATFVDARGDTIWGQGAVSKEQGQGRPVIHGDPAETERLIRAFGEENRSVDFDWEKVYGGGFDAVNFVTSSTAMLALGTDDIANLRVRLALDENGMRYDMPDTSKTPSHAQPLFTPSEGTEVSGDVNILTYLARTPSSPPRPGIAALQGGDHLDEIDQLLASWDQYQAHDGTPGDLATNLEKWDKTLAGQAYLCGPALGIDDCALWPILREMVMQGVVSTKTHRNVAEYYQRVEKRSIVKKVLETQTNSQTHTQ</sequence>
<dbReference type="Proteomes" id="UP000234585">
    <property type="component" value="Unassembled WGS sequence"/>
</dbReference>
<dbReference type="InterPro" id="IPR032854">
    <property type="entry name" value="ALKBH3"/>
</dbReference>
<feature type="compositionally biased region" description="Basic and acidic residues" evidence="2">
    <location>
        <begin position="379"/>
        <end position="391"/>
    </location>
</feature>
<dbReference type="PROSITE" id="PS50405">
    <property type="entry name" value="GST_CTER"/>
    <property type="match status" value="1"/>
</dbReference>
<dbReference type="Gene3D" id="2.60.120.590">
    <property type="entry name" value="Alpha-ketoglutarate-dependent dioxygenase AlkB-like"/>
    <property type="match status" value="1"/>
</dbReference>
<dbReference type="InterPro" id="IPR037151">
    <property type="entry name" value="AlkB-like_sf"/>
</dbReference>
<dbReference type="SUPFAM" id="SSF52499">
    <property type="entry name" value="Isochorismatase-like hydrolases"/>
    <property type="match status" value="1"/>
</dbReference>
<feature type="compositionally biased region" description="Basic residues" evidence="2">
    <location>
        <begin position="340"/>
        <end position="352"/>
    </location>
</feature>
<dbReference type="EMBL" id="KZ559165">
    <property type="protein sequence ID" value="PLB35212.1"/>
    <property type="molecule type" value="Genomic_DNA"/>
</dbReference>
<comment type="similarity">
    <text evidence="1">Belongs to the isochorismatase family.</text>
</comment>
<evidence type="ECO:0000313" key="6">
    <source>
        <dbReference type="Proteomes" id="UP000234585"/>
    </source>
</evidence>
<dbReference type="InterPro" id="IPR000868">
    <property type="entry name" value="Isochorismatase-like_dom"/>
</dbReference>
<feature type="region of interest" description="Disordered" evidence="2">
    <location>
        <begin position="321"/>
        <end position="391"/>
    </location>
</feature>
<organism evidence="5 6">
    <name type="scientific">Aspergillus candidus</name>
    <dbReference type="NCBI Taxonomy" id="41067"/>
    <lineage>
        <taxon>Eukaryota</taxon>
        <taxon>Fungi</taxon>
        <taxon>Dikarya</taxon>
        <taxon>Ascomycota</taxon>
        <taxon>Pezizomycotina</taxon>
        <taxon>Eurotiomycetes</taxon>
        <taxon>Eurotiomycetidae</taxon>
        <taxon>Eurotiales</taxon>
        <taxon>Aspergillaceae</taxon>
        <taxon>Aspergillus</taxon>
        <taxon>Aspergillus subgen. Circumdati</taxon>
    </lineage>
</organism>
<dbReference type="InterPro" id="IPR036282">
    <property type="entry name" value="Glutathione-S-Trfase_C_sf"/>
</dbReference>
<dbReference type="Pfam" id="PF13532">
    <property type="entry name" value="2OG-FeII_Oxy_2"/>
    <property type="match status" value="1"/>
</dbReference>
<dbReference type="PANTHER" id="PTHR31212:SF5">
    <property type="entry name" value="ISOCHORISMATASE FAMILY PROTEIN FAMILY (AFU_ORTHOLOGUE AFUA_3G14500)"/>
    <property type="match status" value="1"/>
</dbReference>
<dbReference type="Pfam" id="PF00857">
    <property type="entry name" value="Isochorismatase"/>
    <property type="match status" value="1"/>
</dbReference>
<keyword evidence="6" id="KW-1185">Reference proteome</keyword>
<gene>
    <name evidence="5" type="ORF">BDW47DRAFT_110680</name>
</gene>
<name>A0A2I2F3J2_ASPCN</name>
<dbReference type="STRING" id="41067.A0A2I2F3J2"/>
<dbReference type="PROSITE" id="PS51471">
    <property type="entry name" value="FE2OG_OXY"/>
    <property type="match status" value="1"/>
</dbReference>
<reference evidence="5 6" key="1">
    <citation type="submission" date="2017-12" db="EMBL/GenBank/DDBJ databases">
        <authorList>
            <consortium name="DOE Joint Genome Institute"/>
            <person name="Haridas S."/>
            <person name="Kjaerbolling I."/>
            <person name="Vesth T.C."/>
            <person name="Frisvad J.C."/>
            <person name="Nybo J.L."/>
            <person name="Theobald S."/>
            <person name="Kuo A."/>
            <person name="Bowyer P."/>
            <person name="Matsuda Y."/>
            <person name="Mondo S."/>
            <person name="Lyhne E.K."/>
            <person name="Kogle M.E."/>
            <person name="Clum A."/>
            <person name="Lipzen A."/>
            <person name="Salamov A."/>
            <person name="Ngan C.Y."/>
            <person name="Daum C."/>
            <person name="Chiniquy J."/>
            <person name="Barry K."/>
            <person name="LaButti K."/>
            <person name="Simmons B.A."/>
            <person name="Magnuson J.K."/>
            <person name="Mortensen U.H."/>
            <person name="Larsen T.O."/>
            <person name="Grigoriev I.V."/>
            <person name="Baker S.E."/>
            <person name="Andersen M.R."/>
            <person name="Nordberg H.P."/>
            <person name="Cantor M.N."/>
            <person name="Hua S.X."/>
        </authorList>
    </citation>
    <scope>NUCLEOTIDE SEQUENCE [LARGE SCALE GENOMIC DNA]</scope>
    <source>
        <strain evidence="5 6">CBS 102.13</strain>
    </source>
</reference>
<accession>A0A2I2F3J2</accession>
<dbReference type="SUPFAM" id="SSF51197">
    <property type="entry name" value="Clavaminate synthase-like"/>
    <property type="match status" value="1"/>
</dbReference>
<proteinExistence type="inferred from homology"/>
<dbReference type="PANTHER" id="PTHR31212">
    <property type="entry name" value="ALPHA-KETOGLUTARATE-DEPENDENT DIOXYGENASE ALKB HOMOLOG 3"/>
    <property type="match status" value="1"/>
</dbReference>
<evidence type="ECO:0000259" key="4">
    <source>
        <dbReference type="PROSITE" id="PS51471"/>
    </source>
</evidence>
<dbReference type="CDD" id="cd00299">
    <property type="entry name" value="GST_C_family"/>
    <property type="match status" value="1"/>
</dbReference>
<dbReference type="InterPro" id="IPR036380">
    <property type="entry name" value="Isochorismatase-like_sf"/>
</dbReference>
<dbReference type="GeneID" id="36520941"/>
<evidence type="ECO:0008006" key="7">
    <source>
        <dbReference type="Google" id="ProtNLM"/>
    </source>
</evidence>
<dbReference type="GO" id="GO:0006307">
    <property type="term" value="P:DNA alkylation repair"/>
    <property type="evidence" value="ECO:0007669"/>
    <property type="project" value="InterPro"/>
</dbReference>
<dbReference type="GO" id="GO:0051213">
    <property type="term" value="F:dioxygenase activity"/>
    <property type="evidence" value="ECO:0007669"/>
    <property type="project" value="InterPro"/>
</dbReference>
<feature type="domain" description="GST C-terminal" evidence="3">
    <location>
        <begin position="709"/>
        <end position="844"/>
    </location>
</feature>
<feature type="region of interest" description="Disordered" evidence="2">
    <location>
        <begin position="87"/>
        <end position="111"/>
    </location>
</feature>
<dbReference type="Gene3D" id="3.40.50.850">
    <property type="entry name" value="Isochorismatase-like"/>
    <property type="match status" value="1"/>
</dbReference>
<evidence type="ECO:0000256" key="1">
    <source>
        <dbReference type="ARBA" id="ARBA00006336"/>
    </source>
</evidence>
<dbReference type="RefSeq" id="XP_024669224.1">
    <property type="nucleotide sequence ID" value="XM_024813781.1"/>
</dbReference>
<feature type="domain" description="Fe2OG dioxygenase" evidence="4">
    <location>
        <begin position="477"/>
        <end position="592"/>
    </location>
</feature>
<feature type="compositionally biased region" description="Basic and acidic residues" evidence="2">
    <location>
        <begin position="353"/>
        <end position="365"/>
    </location>
</feature>
<evidence type="ECO:0000313" key="5">
    <source>
        <dbReference type="EMBL" id="PLB35212.1"/>
    </source>
</evidence>
<dbReference type="SUPFAM" id="SSF47616">
    <property type="entry name" value="GST C-terminal domain-like"/>
    <property type="match status" value="1"/>
</dbReference>
<evidence type="ECO:0000259" key="3">
    <source>
        <dbReference type="PROSITE" id="PS50405"/>
    </source>
</evidence>